<dbReference type="Pfam" id="PF01381">
    <property type="entry name" value="HTH_3"/>
    <property type="match status" value="2"/>
</dbReference>
<dbReference type="Proteomes" id="UP000002411">
    <property type="component" value="Chromosome"/>
</dbReference>
<feature type="domain" description="HTH cro/C1-type" evidence="2">
    <location>
        <begin position="6"/>
        <end position="60"/>
    </location>
</feature>
<dbReference type="SUPFAM" id="SSF47413">
    <property type="entry name" value="lambda repressor-like DNA-binding domains"/>
    <property type="match status" value="2"/>
</dbReference>
<name>A5N2H4_CLOK5</name>
<dbReference type="InterPro" id="IPR001387">
    <property type="entry name" value="Cro/C1-type_HTH"/>
</dbReference>
<sequence>MFGEKLKKLRMDKNMTQQELAKILKISSSTIGMYEQNRRSPDIETLKLIADYFQCSTDYLLGKNDIENMNRLSLLRKSHNMSQAELAEKLGVTQQTISKYENGSREPDTETLKLLSSIFNVSIDYLLGATNIRNHDTTYITPKEHEDIEEVVEELRERLLNTENFKIEGEPTTKEDIETILDSVKVGIEMAKIKKRRNQE</sequence>
<gene>
    <name evidence="3" type="ordered locus">CKL_3317</name>
</gene>
<evidence type="ECO:0000259" key="2">
    <source>
        <dbReference type="PROSITE" id="PS50943"/>
    </source>
</evidence>
<dbReference type="EMBL" id="CP000673">
    <property type="protein sequence ID" value="EDK35320.1"/>
    <property type="molecule type" value="Genomic_DNA"/>
</dbReference>
<keyword evidence="1" id="KW-0238">DNA-binding</keyword>
<dbReference type="PANTHER" id="PTHR46558">
    <property type="entry name" value="TRACRIPTIONAL REGULATORY PROTEIN-RELATED-RELATED"/>
    <property type="match status" value="1"/>
</dbReference>
<evidence type="ECO:0000313" key="3">
    <source>
        <dbReference type="EMBL" id="EDK35320.1"/>
    </source>
</evidence>
<dbReference type="SMART" id="SM00530">
    <property type="entry name" value="HTH_XRE"/>
    <property type="match status" value="2"/>
</dbReference>
<evidence type="ECO:0000313" key="4">
    <source>
        <dbReference type="Proteomes" id="UP000002411"/>
    </source>
</evidence>
<dbReference type="AlphaFoldDB" id="A5N2H4"/>
<protein>
    <submittedName>
        <fullName evidence="3">Predicted transcriptional regulator</fullName>
    </submittedName>
</protein>
<dbReference type="eggNOG" id="COG1396">
    <property type="taxonomic scope" value="Bacteria"/>
</dbReference>
<keyword evidence="4" id="KW-1185">Reference proteome</keyword>
<proteinExistence type="predicted"/>
<dbReference type="RefSeq" id="WP_012103651.1">
    <property type="nucleotide sequence ID" value="NC_009706.1"/>
</dbReference>
<dbReference type="CDD" id="cd00093">
    <property type="entry name" value="HTH_XRE"/>
    <property type="match status" value="2"/>
</dbReference>
<evidence type="ECO:0000256" key="1">
    <source>
        <dbReference type="ARBA" id="ARBA00023125"/>
    </source>
</evidence>
<dbReference type="GO" id="GO:0003677">
    <property type="term" value="F:DNA binding"/>
    <property type="evidence" value="ECO:0007669"/>
    <property type="project" value="UniProtKB-KW"/>
</dbReference>
<organism evidence="3 4">
    <name type="scientific">Clostridium kluyveri (strain ATCC 8527 / DSM 555 / NBRC 12016 / NCIMB 10680 / K1)</name>
    <dbReference type="NCBI Taxonomy" id="431943"/>
    <lineage>
        <taxon>Bacteria</taxon>
        <taxon>Bacillati</taxon>
        <taxon>Bacillota</taxon>
        <taxon>Clostridia</taxon>
        <taxon>Eubacteriales</taxon>
        <taxon>Clostridiaceae</taxon>
        <taxon>Clostridium</taxon>
    </lineage>
</organism>
<dbReference type="Gene3D" id="1.10.260.40">
    <property type="entry name" value="lambda repressor-like DNA-binding domains"/>
    <property type="match status" value="2"/>
</dbReference>
<accession>A5N2H4</accession>
<dbReference type="PANTHER" id="PTHR46558:SF11">
    <property type="entry name" value="HTH-TYPE TRANSCRIPTIONAL REGULATOR XRE"/>
    <property type="match status" value="1"/>
</dbReference>
<reference evidence="3 4" key="1">
    <citation type="journal article" date="2008" name="Proc. Natl. Acad. Sci. U.S.A.">
        <title>The genome of Clostridium kluyveri, a strict anaerobe with unique metabolic features.</title>
        <authorList>
            <person name="Seedorf H."/>
            <person name="Fricke W.F."/>
            <person name="Veith B."/>
            <person name="Brueggemann H."/>
            <person name="Liesegang H."/>
            <person name="Strittmatter A."/>
            <person name="Miethke M."/>
            <person name="Buckel W."/>
            <person name="Hinderberger J."/>
            <person name="Li F."/>
            <person name="Hagemeier C."/>
            <person name="Thauer R.K."/>
            <person name="Gottschalk G."/>
        </authorList>
    </citation>
    <scope>NUCLEOTIDE SEQUENCE [LARGE SCALE GENOMIC DNA]</scope>
    <source>
        <strain evidence="4">ATCC 8527 / DSM 555 / NCIMB 10680</strain>
    </source>
</reference>
<dbReference type="KEGG" id="ckl:CKL_3317"/>
<dbReference type="HOGENOM" id="CLU_1330902_0_0_9"/>
<dbReference type="InterPro" id="IPR010982">
    <property type="entry name" value="Lambda_DNA-bd_dom_sf"/>
</dbReference>
<feature type="domain" description="HTH cro/C1-type" evidence="2">
    <location>
        <begin position="72"/>
        <end position="126"/>
    </location>
</feature>
<dbReference type="PROSITE" id="PS50943">
    <property type="entry name" value="HTH_CROC1"/>
    <property type="match status" value="2"/>
</dbReference>